<dbReference type="VEuPathDB" id="FungiDB:yc1106_05215"/>
<dbReference type="PANTHER" id="PTHR33099:SF7">
    <property type="entry name" value="MYND-TYPE DOMAIN-CONTAINING PROTEIN"/>
    <property type="match status" value="1"/>
</dbReference>
<feature type="domain" description="Fe2OG dioxygenase" evidence="3">
    <location>
        <begin position="147"/>
        <end position="250"/>
    </location>
</feature>
<proteinExistence type="inferred from homology"/>
<reference evidence="4" key="1">
    <citation type="submission" date="2021-12" db="EMBL/GenBank/DDBJ databases">
        <title>Curvularia clavata genome.</title>
        <authorList>
            <person name="Cao Y."/>
        </authorList>
    </citation>
    <scope>NUCLEOTIDE SEQUENCE</scope>
    <source>
        <strain evidence="4">Yc1106</strain>
    </source>
</reference>
<dbReference type="InterPro" id="IPR044862">
    <property type="entry name" value="Pro_4_hyd_alph_FE2OG_OXY"/>
</dbReference>
<keyword evidence="1" id="KW-0479">Metal-binding</keyword>
<evidence type="ECO:0000313" key="5">
    <source>
        <dbReference type="Proteomes" id="UP001056012"/>
    </source>
</evidence>
<dbReference type="GO" id="GO:0046872">
    <property type="term" value="F:metal ion binding"/>
    <property type="evidence" value="ECO:0007669"/>
    <property type="project" value="UniProtKB-KW"/>
</dbReference>
<dbReference type="EMBL" id="CP089276">
    <property type="protein sequence ID" value="USP77941.1"/>
    <property type="molecule type" value="Genomic_DNA"/>
</dbReference>
<gene>
    <name evidence="4" type="ORF">yc1106_05215</name>
</gene>
<evidence type="ECO:0000313" key="4">
    <source>
        <dbReference type="EMBL" id="USP77941.1"/>
    </source>
</evidence>
<comment type="similarity">
    <text evidence="1">Belongs to the iron/ascorbate-dependent oxidoreductase family.</text>
</comment>
<keyword evidence="1" id="KW-0560">Oxidoreductase</keyword>
<feature type="region of interest" description="Disordered" evidence="2">
    <location>
        <begin position="343"/>
        <end position="362"/>
    </location>
</feature>
<accession>A0A9Q8Z8Z8</accession>
<organism evidence="4 5">
    <name type="scientific">Curvularia clavata</name>
    <dbReference type="NCBI Taxonomy" id="95742"/>
    <lineage>
        <taxon>Eukaryota</taxon>
        <taxon>Fungi</taxon>
        <taxon>Dikarya</taxon>
        <taxon>Ascomycota</taxon>
        <taxon>Pezizomycotina</taxon>
        <taxon>Dothideomycetes</taxon>
        <taxon>Pleosporomycetidae</taxon>
        <taxon>Pleosporales</taxon>
        <taxon>Pleosporineae</taxon>
        <taxon>Pleosporaceae</taxon>
        <taxon>Curvularia</taxon>
    </lineage>
</organism>
<dbReference type="AlphaFoldDB" id="A0A9Q8Z8Z8"/>
<evidence type="ECO:0000256" key="1">
    <source>
        <dbReference type="RuleBase" id="RU003682"/>
    </source>
</evidence>
<dbReference type="GO" id="GO:0016491">
    <property type="term" value="F:oxidoreductase activity"/>
    <property type="evidence" value="ECO:0007669"/>
    <property type="project" value="UniProtKB-KW"/>
</dbReference>
<protein>
    <recommendedName>
        <fullName evidence="3">Fe2OG dioxygenase domain-containing protein</fullName>
    </recommendedName>
</protein>
<dbReference type="OrthoDB" id="27483at2759"/>
<dbReference type="PANTHER" id="PTHR33099">
    <property type="entry name" value="FE2OG DIOXYGENASE DOMAIN-CONTAINING PROTEIN"/>
    <property type="match status" value="1"/>
</dbReference>
<name>A0A9Q8Z8Z8_CURCL</name>
<dbReference type="Pfam" id="PF13640">
    <property type="entry name" value="2OG-FeII_Oxy_3"/>
    <property type="match status" value="1"/>
</dbReference>
<evidence type="ECO:0000259" key="3">
    <source>
        <dbReference type="PROSITE" id="PS51471"/>
    </source>
</evidence>
<evidence type="ECO:0000256" key="2">
    <source>
        <dbReference type="SAM" id="MobiDB-lite"/>
    </source>
</evidence>
<keyword evidence="5" id="KW-1185">Reference proteome</keyword>
<dbReference type="PROSITE" id="PS51471">
    <property type="entry name" value="FE2OG_OXY"/>
    <property type="match status" value="1"/>
</dbReference>
<dbReference type="Gene3D" id="2.60.120.620">
    <property type="entry name" value="q2cbj1_9rhob like domain"/>
    <property type="match status" value="1"/>
</dbReference>
<feature type="compositionally biased region" description="Acidic residues" evidence="2">
    <location>
        <begin position="346"/>
        <end position="362"/>
    </location>
</feature>
<keyword evidence="1" id="KW-0408">Iron</keyword>
<dbReference type="InterPro" id="IPR005123">
    <property type="entry name" value="Oxoglu/Fe-dep_dioxygenase_dom"/>
</dbReference>
<dbReference type="Proteomes" id="UP001056012">
    <property type="component" value="Chromosome 3"/>
</dbReference>
<sequence>MTHRLYHSIIEELSSFIGSKSATFVCGGRVPISNSEVHEAADTLSTPPVTIRWDSQSTSAVSKLVFPIDDSNPDQKASLLKLVDNCQPASFGYKGEDVIDESYRKATKLDCTTFSTDFCPYKLGIIDTIAQMLLPNARDYLGTQGVRAELYKLNIYGAPSGFFKAHVDTPRSTTQFGSLVVCLPCEHEGGQLVVRHAGNSTTFDWGASGSDGKKKTAVQWAAFYSDCEHEVLEVTKGHRITLTYNLFAAPGVGDLAGNSPAMDVKQLPLFKKIRDALQDENFMPKGGYLGVFCQHAYAHSTKEGAKALPTVLKGVDMAVYSVFKRLGQRVKVRPVFDLDNPGLWNDEYDDTQDEDEDQESEENGVKAFVGNSCGQIVVTDAGGYEGSSNDEILRAAPGDWLRVVWLNRPSSTNMSFVHMTYGNQAGVNEVYTSAALIITISPFKDS</sequence>